<accession>A0A0H2TKK5</accession>
<dbReference type="PROSITE" id="PS51192">
    <property type="entry name" value="HELICASE_ATP_BIND_1"/>
    <property type="match status" value="1"/>
</dbReference>
<protein>
    <recommendedName>
        <fullName evidence="7">ATP-dependent RNA helicase</fullName>
        <ecNumber evidence="7">3.6.4.13</ecNumber>
    </recommendedName>
</protein>
<evidence type="ECO:0000256" key="8">
    <source>
        <dbReference type="SAM" id="MobiDB-lite"/>
    </source>
</evidence>
<feature type="compositionally biased region" description="Acidic residues" evidence="8">
    <location>
        <begin position="72"/>
        <end position="85"/>
    </location>
</feature>
<feature type="compositionally biased region" description="Acidic residues" evidence="8">
    <location>
        <begin position="366"/>
        <end position="387"/>
    </location>
</feature>
<feature type="region of interest" description="Disordered" evidence="8">
    <location>
        <begin position="162"/>
        <end position="200"/>
    </location>
</feature>
<dbReference type="Pfam" id="PF00270">
    <property type="entry name" value="DEAD"/>
    <property type="match status" value="2"/>
</dbReference>
<dbReference type="EC" id="3.6.4.13" evidence="7"/>
<evidence type="ECO:0000256" key="2">
    <source>
        <dbReference type="ARBA" id="ARBA00022801"/>
    </source>
</evidence>
<dbReference type="InterPro" id="IPR027417">
    <property type="entry name" value="P-loop_NTPase"/>
</dbReference>
<keyword evidence="1 7" id="KW-0547">Nucleotide-binding</keyword>
<gene>
    <name evidence="10" type="ORF">MAPG_03074</name>
</gene>
<dbReference type="PANTHER" id="PTHR24031">
    <property type="entry name" value="RNA HELICASE"/>
    <property type="match status" value="1"/>
</dbReference>
<name>A0A0H2TKK5_MAGP6</name>
<evidence type="ECO:0000313" key="10">
    <source>
        <dbReference type="EMBL" id="KLU84027.1"/>
    </source>
</evidence>
<comment type="domain">
    <text evidence="7">The Q motif is unique to and characteristic of the DEAD box family of RNA helicases and controls ATP binding and hydrolysis.</text>
</comment>
<dbReference type="CDD" id="cd17957">
    <property type="entry name" value="DEADc_DDX52"/>
    <property type="match status" value="1"/>
</dbReference>
<evidence type="ECO:0000256" key="5">
    <source>
        <dbReference type="ARBA" id="ARBA00024310"/>
    </source>
</evidence>
<evidence type="ECO:0000256" key="1">
    <source>
        <dbReference type="ARBA" id="ARBA00022741"/>
    </source>
</evidence>
<keyword evidence="3 7" id="KW-0067">ATP-binding</keyword>
<dbReference type="SMART" id="SM00487">
    <property type="entry name" value="DEXDc"/>
    <property type="match status" value="1"/>
</dbReference>
<feature type="non-terminal residue" evidence="10">
    <location>
        <position position="569"/>
    </location>
</feature>
<feature type="region of interest" description="Disordered" evidence="8">
    <location>
        <begin position="360"/>
        <end position="400"/>
    </location>
</feature>
<dbReference type="InterPro" id="IPR011545">
    <property type="entry name" value="DEAD/DEAH_box_helicase_dom"/>
</dbReference>
<feature type="region of interest" description="Disordered" evidence="8">
    <location>
        <begin position="546"/>
        <end position="569"/>
    </location>
</feature>
<feature type="domain" description="Helicase ATP-binding" evidence="9">
    <location>
        <begin position="265"/>
        <end position="491"/>
    </location>
</feature>
<comment type="catalytic activity">
    <reaction evidence="6 7">
        <text>ATP + H2O = ADP + phosphate + H(+)</text>
        <dbReference type="Rhea" id="RHEA:13065"/>
        <dbReference type="ChEBI" id="CHEBI:15377"/>
        <dbReference type="ChEBI" id="CHEBI:15378"/>
        <dbReference type="ChEBI" id="CHEBI:30616"/>
        <dbReference type="ChEBI" id="CHEBI:43474"/>
        <dbReference type="ChEBI" id="CHEBI:456216"/>
        <dbReference type="EC" id="3.6.4.13"/>
    </reaction>
</comment>
<dbReference type="GO" id="GO:0030490">
    <property type="term" value="P:maturation of SSU-rRNA"/>
    <property type="evidence" value="ECO:0007669"/>
    <property type="project" value="InterPro"/>
</dbReference>
<evidence type="ECO:0000256" key="7">
    <source>
        <dbReference type="RuleBase" id="RU365068"/>
    </source>
</evidence>
<feature type="region of interest" description="Disordered" evidence="8">
    <location>
        <begin position="1"/>
        <end position="128"/>
    </location>
</feature>
<keyword evidence="2 7" id="KW-0378">Hydrolase</keyword>
<dbReference type="InterPro" id="IPR044764">
    <property type="entry name" value="DDX52/Rok1_DEADc"/>
</dbReference>
<evidence type="ECO:0000256" key="4">
    <source>
        <dbReference type="ARBA" id="ARBA00022884"/>
    </source>
</evidence>
<reference evidence="10" key="1">
    <citation type="submission" date="2010-05" db="EMBL/GenBank/DDBJ databases">
        <title>The Genome Sequence of Magnaporthe poae strain ATCC 64411.</title>
        <authorList>
            <consortium name="The Broad Institute Genome Sequencing Platform"/>
            <consortium name="Broad Institute Genome Sequencing Center for Infectious Disease"/>
            <person name="Ma L.-J."/>
            <person name="Dead R."/>
            <person name="Young S."/>
            <person name="Zeng Q."/>
            <person name="Koehrsen M."/>
            <person name="Alvarado L."/>
            <person name="Berlin A."/>
            <person name="Chapman S.B."/>
            <person name="Chen Z."/>
            <person name="Freedman E."/>
            <person name="Gellesch M."/>
            <person name="Goldberg J."/>
            <person name="Griggs A."/>
            <person name="Gujja S."/>
            <person name="Heilman E.R."/>
            <person name="Heiman D."/>
            <person name="Hepburn T."/>
            <person name="Howarth C."/>
            <person name="Jen D."/>
            <person name="Larson L."/>
            <person name="Mehta T."/>
            <person name="Neiman D."/>
            <person name="Pearson M."/>
            <person name="Roberts A."/>
            <person name="Saif S."/>
            <person name="Shea T."/>
            <person name="Shenoy N."/>
            <person name="Sisk P."/>
            <person name="Stolte C."/>
            <person name="Sykes S."/>
            <person name="Walk T."/>
            <person name="White J."/>
            <person name="Yandava C."/>
            <person name="Haas B."/>
            <person name="Nusbaum C."/>
            <person name="Birren B."/>
        </authorList>
    </citation>
    <scope>NUCLEOTIDE SEQUENCE</scope>
    <source>
        <strain evidence="10">ATCC 64411</strain>
    </source>
</reference>
<dbReference type="GO" id="GO:0003723">
    <property type="term" value="F:RNA binding"/>
    <property type="evidence" value="ECO:0007669"/>
    <property type="project" value="UniProtKB-UniRule"/>
</dbReference>
<dbReference type="InterPro" id="IPR014001">
    <property type="entry name" value="Helicase_ATP-bd"/>
</dbReference>
<comment type="function">
    <text evidence="5">ATP-dependent RNA helicase involved in 40S ribosomal subunit biogenesis. Required for the processing and cleavage of 35S pre-rRNA at sites A0, A1, and A2, leading to mature 18S rRNA.</text>
</comment>
<dbReference type="EMBL" id="GL876967">
    <property type="protein sequence ID" value="KLU84027.1"/>
    <property type="molecule type" value="Genomic_DNA"/>
</dbReference>
<sequence>MDILKVLSRGTKLSSKRPTAAARANLPSAGVETNPQLYHDVVGPAPGPKGTKRKRKTCEKGDGRRVQQGADGEMEEEKEEDELSDIDFFAPKNRPGQSDDAASGKAAKDGADKTKKNKKQKKGDSDALAADPLELDECKRIMRSHRLKFTLSQLHQPLKESAASKLEAEEDVKKKEKRKKLGKGEEEATAAAVESSFRSDEKKQIYPQPLVSFSELRHTYRISPRLADNLARDGYKVPTEVQLGSLPLLLRPDFALSRCENAAKEATEGGGVHFLAVAPTGSGKTLSFLIPAINGVLKRRAERGGGGGEGIDRHALEAIVVAPTRELASQIANEGRKLAMGTGVRVVLMRKGMRVAAAVAGGSESADGDDLFESEAESSSGDEDEQGEGGSRLKKAGVETRNPTKADILVTTPMHLLNFLSEGGSSKMLPNVRSLILDEADVLLDPLFRDQTAGIWSACRNPELRVTFWSATMPSSIEALMFDRLRAHHSESSSSSSRTAAPPLVRLVVGLKDTAVPNIAHRLTYTATEAGKLLAIRQLLHPSSFSSSSSSSAEGGGGAADAPLRPPFL</sequence>
<dbReference type="AlphaFoldDB" id="A0A0H2TKK5"/>
<dbReference type="GO" id="GO:0016787">
    <property type="term" value="F:hydrolase activity"/>
    <property type="evidence" value="ECO:0007669"/>
    <property type="project" value="UniProtKB-KW"/>
</dbReference>
<dbReference type="Gene3D" id="3.40.50.300">
    <property type="entry name" value="P-loop containing nucleotide triphosphate hydrolases"/>
    <property type="match status" value="1"/>
</dbReference>
<dbReference type="OrthoDB" id="360161at2759"/>
<reference evidence="10" key="2">
    <citation type="submission" date="2011-03" db="EMBL/GenBank/DDBJ databases">
        <title>Annotation of Magnaporthe poae ATCC 64411.</title>
        <authorList>
            <person name="Ma L.-J."/>
            <person name="Dead R."/>
            <person name="Young S.K."/>
            <person name="Zeng Q."/>
            <person name="Gargeya S."/>
            <person name="Fitzgerald M."/>
            <person name="Haas B."/>
            <person name="Abouelleil A."/>
            <person name="Alvarado L."/>
            <person name="Arachchi H.M."/>
            <person name="Berlin A."/>
            <person name="Brown A."/>
            <person name="Chapman S.B."/>
            <person name="Chen Z."/>
            <person name="Dunbar C."/>
            <person name="Freedman E."/>
            <person name="Gearin G."/>
            <person name="Gellesch M."/>
            <person name="Goldberg J."/>
            <person name="Griggs A."/>
            <person name="Gujja S."/>
            <person name="Heiman D."/>
            <person name="Howarth C."/>
            <person name="Larson L."/>
            <person name="Lui A."/>
            <person name="MacDonald P.J.P."/>
            <person name="Mehta T."/>
            <person name="Montmayeur A."/>
            <person name="Murphy C."/>
            <person name="Neiman D."/>
            <person name="Pearson M."/>
            <person name="Priest M."/>
            <person name="Roberts A."/>
            <person name="Saif S."/>
            <person name="Shea T."/>
            <person name="Shenoy N."/>
            <person name="Sisk P."/>
            <person name="Stolte C."/>
            <person name="Sykes S."/>
            <person name="Yandava C."/>
            <person name="Wortman J."/>
            <person name="Nusbaum C."/>
            <person name="Birren B."/>
        </authorList>
    </citation>
    <scope>NUCLEOTIDE SEQUENCE</scope>
    <source>
        <strain evidence="10">ATCC 64411</strain>
    </source>
</reference>
<keyword evidence="4 7" id="KW-0694">RNA-binding</keyword>
<comment type="function">
    <text evidence="7">RNA helicase.</text>
</comment>
<dbReference type="SUPFAM" id="SSF52540">
    <property type="entry name" value="P-loop containing nucleoside triphosphate hydrolases"/>
    <property type="match status" value="1"/>
</dbReference>
<proteinExistence type="inferred from homology"/>
<organism evidence="10">
    <name type="scientific">Magnaporthiopsis poae (strain ATCC 64411 / 73-15)</name>
    <name type="common">Kentucky bluegrass fungus</name>
    <name type="synonym">Magnaporthe poae</name>
    <dbReference type="NCBI Taxonomy" id="644358"/>
    <lineage>
        <taxon>Eukaryota</taxon>
        <taxon>Fungi</taxon>
        <taxon>Dikarya</taxon>
        <taxon>Ascomycota</taxon>
        <taxon>Pezizomycotina</taxon>
        <taxon>Sordariomycetes</taxon>
        <taxon>Sordariomycetidae</taxon>
        <taxon>Magnaporthales</taxon>
        <taxon>Magnaporthaceae</taxon>
        <taxon>Magnaporthiopsis</taxon>
    </lineage>
</organism>
<comment type="similarity">
    <text evidence="7">Belongs to the DEAD box helicase family.</text>
</comment>
<keyword evidence="7 10" id="KW-0347">Helicase</keyword>
<evidence type="ECO:0000256" key="3">
    <source>
        <dbReference type="ARBA" id="ARBA00022840"/>
    </source>
</evidence>
<evidence type="ECO:0000256" key="6">
    <source>
        <dbReference type="ARBA" id="ARBA00047984"/>
    </source>
</evidence>
<evidence type="ECO:0000259" key="9">
    <source>
        <dbReference type="PROSITE" id="PS51192"/>
    </source>
</evidence>
<dbReference type="VEuPathDB" id="FungiDB:MAPG_03074"/>
<dbReference type="GO" id="GO:0005524">
    <property type="term" value="F:ATP binding"/>
    <property type="evidence" value="ECO:0007669"/>
    <property type="project" value="UniProtKB-UniRule"/>
</dbReference>
<dbReference type="GO" id="GO:0003724">
    <property type="term" value="F:RNA helicase activity"/>
    <property type="evidence" value="ECO:0007669"/>
    <property type="project" value="UniProtKB-EC"/>
</dbReference>